<dbReference type="GO" id="GO:0005814">
    <property type="term" value="C:centriole"/>
    <property type="evidence" value="ECO:0007669"/>
    <property type="project" value="TreeGrafter"/>
</dbReference>
<dbReference type="GO" id="GO:0005794">
    <property type="term" value="C:Golgi apparatus"/>
    <property type="evidence" value="ECO:0007669"/>
    <property type="project" value="TreeGrafter"/>
</dbReference>
<reference evidence="6" key="5">
    <citation type="submission" date="2025-09" db="UniProtKB">
        <authorList>
            <consortium name="Ensembl"/>
        </authorList>
    </citation>
    <scope>IDENTIFICATION</scope>
</reference>
<feature type="coiled-coil region" evidence="5">
    <location>
        <begin position="106"/>
        <end position="390"/>
    </location>
</feature>
<keyword evidence="2" id="KW-0963">Cytoplasm</keyword>
<dbReference type="Proteomes" id="UP000314983">
    <property type="component" value="Chromosome 2"/>
</dbReference>
<dbReference type="AlphaFoldDB" id="A0A4W4F8D3"/>
<feature type="coiled-coil region" evidence="5">
    <location>
        <begin position="433"/>
        <end position="510"/>
    </location>
</feature>
<proteinExistence type="predicted"/>
<gene>
    <name evidence="6" type="primary">CEP83</name>
</gene>
<dbReference type="GO" id="GO:0005813">
    <property type="term" value="C:centrosome"/>
    <property type="evidence" value="ECO:0007669"/>
    <property type="project" value="UniProtKB-SubCell"/>
</dbReference>
<reference evidence="7" key="2">
    <citation type="journal article" date="2017" name="Sci. Adv.">
        <title>A tail of two voltages: Proteomic comparison of the three electric organs of the electric eel.</title>
        <authorList>
            <person name="Traeger L.L."/>
            <person name="Sabat G."/>
            <person name="Barrett-Wilt G.A."/>
            <person name="Wells G.B."/>
            <person name="Sussman M.R."/>
        </authorList>
    </citation>
    <scope>NUCLEOTIDE SEQUENCE [LARGE SCALE GENOMIC DNA]</scope>
</reference>
<reference evidence="7" key="1">
    <citation type="journal article" date="2014" name="Science">
        <title>Nonhuman genetics. Genomic basis for the convergent evolution of electric organs.</title>
        <authorList>
            <person name="Gallant J.R."/>
            <person name="Traeger L.L."/>
            <person name="Volkening J.D."/>
            <person name="Moffett H."/>
            <person name="Chen P.H."/>
            <person name="Novina C.D."/>
            <person name="Phillips G.N.Jr."/>
            <person name="Anand R."/>
            <person name="Wells G.B."/>
            <person name="Pinch M."/>
            <person name="Guth R."/>
            <person name="Unguez G.A."/>
            <person name="Albert J.S."/>
            <person name="Zakon H.H."/>
            <person name="Samanta M.P."/>
            <person name="Sussman M.R."/>
        </authorList>
    </citation>
    <scope>NUCLEOTIDE SEQUENCE [LARGE SCALE GENOMIC DNA]</scope>
</reference>
<comment type="subcellular location">
    <subcellularLocation>
        <location evidence="1">Cytoplasm</location>
        <location evidence="1">Cytoskeleton</location>
        <location evidence="1">Microtubule organizing center</location>
        <location evidence="1">Centrosome</location>
    </subcellularLocation>
</comment>
<keyword evidence="4" id="KW-0206">Cytoskeleton</keyword>
<dbReference type="GO" id="GO:0060271">
    <property type="term" value="P:cilium assembly"/>
    <property type="evidence" value="ECO:0007669"/>
    <property type="project" value="Ensembl"/>
</dbReference>
<dbReference type="GO" id="GO:0051660">
    <property type="term" value="P:establishment of centrosome localization"/>
    <property type="evidence" value="ECO:0007669"/>
    <property type="project" value="TreeGrafter"/>
</dbReference>
<dbReference type="InterPro" id="IPR052116">
    <property type="entry name" value="Centro_Cilium_Assembly"/>
</dbReference>
<name>A0A4W4F8D3_ELEEL</name>
<evidence type="ECO:0000313" key="6">
    <source>
        <dbReference type="Ensembl" id="ENSEEEP00000019977.2"/>
    </source>
</evidence>
<keyword evidence="3 5" id="KW-0175">Coiled coil</keyword>
<evidence type="ECO:0000256" key="5">
    <source>
        <dbReference type="SAM" id="Coils"/>
    </source>
</evidence>
<dbReference type="GO" id="GO:0097539">
    <property type="term" value="C:ciliary transition fiber"/>
    <property type="evidence" value="ECO:0007669"/>
    <property type="project" value="TreeGrafter"/>
</dbReference>
<evidence type="ECO:0008006" key="8">
    <source>
        <dbReference type="Google" id="ProtNLM"/>
    </source>
</evidence>
<dbReference type="GeneTree" id="ENSGT00940000154003"/>
<organism evidence="6 7">
    <name type="scientific">Electrophorus electricus</name>
    <name type="common">Electric eel</name>
    <name type="synonym">Gymnotus electricus</name>
    <dbReference type="NCBI Taxonomy" id="8005"/>
    <lineage>
        <taxon>Eukaryota</taxon>
        <taxon>Metazoa</taxon>
        <taxon>Chordata</taxon>
        <taxon>Craniata</taxon>
        <taxon>Vertebrata</taxon>
        <taxon>Euteleostomi</taxon>
        <taxon>Actinopterygii</taxon>
        <taxon>Neopterygii</taxon>
        <taxon>Teleostei</taxon>
        <taxon>Ostariophysi</taxon>
        <taxon>Gymnotiformes</taxon>
        <taxon>Gymnotoidei</taxon>
        <taxon>Gymnotidae</taxon>
        <taxon>Electrophorus</taxon>
    </lineage>
</organism>
<dbReference type="Gene3D" id="1.10.287.1490">
    <property type="match status" value="1"/>
</dbReference>
<feature type="coiled-coil region" evidence="5">
    <location>
        <begin position="14"/>
        <end position="80"/>
    </location>
</feature>
<evidence type="ECO:0000256" key="1">
    <source>
        <dbReference type="ARBA" id="ARBA00004300"/>
    </source>
</evidence>
<reference evidence="6" key="3">
    <citation type="submission" date="2020-05" db="EMBL/GenBank/DDBJ databases">
        <title>Electrophorus electricus (electric eel) genome, fEleEle1, primary haplotype.</title>
        <authorList>
            <person name="Myers G."/>
            <person name="Meyer A."/>
            <person name="Fedrigo O."/>
            <person name="Formenti G."/>
            <person name="Rhie A."/>
            <person name="Tracey A."/>
            <person name="Sims Y."/>
            <person name="Jarvis E.D."/>
        </authorList>
    </citation>
    <scope>NUCLEOTIDE SEQUENCE [LARGE SCALE GENOMIC DNA]</scope>
</reference>
<evidence type="ECO:0000313" key="7">
    <source>
        <dbReference type="Proteomes" id="UP000314983"/>
    </source>
</evidence>
<evidence type="ECO:0000256" key="4">
    <source>
        <dbReference type="ARBA" id="ARBA00023212"/>
    </source>
</evidence>
<dbReference type="PANTHER" id="PTHR23170">
    <property type="entry name" value="NY-REN-58 ANTIGEN"/>
    <property type="match status" value="1"/>
</dbReference>
<keyword evidence="7" id="KW-1185">Reference proteome</keyword>
<evidence type="ECO:0000256" key="2">
    <source>
        <dbReference type="ARBA" id="ARBA00022490"/>
    </source>
</evidence>
<dbReference type="PANTHER" id="PTHR23170:SF2">
    <property type="entry name" value="CENTROSOMAL PROTEIN OF 83 KDA"/>
    <property type="match status" value="1"/>
</dbReference>
<dbReference type="Ensembl" id="ENSEEET00000020201.2">
    <property type="protein sequence ID" value="ENSEEEP00000019977.2"/>
    <property type="gene ID" value="ENSEEEG00000009760.2"/>
</dbReference>
<protein>
    <recommendedName>
        <fullName evidence="8">Centrosomal protein 83</fullName>
    </recommendedName>
</protein>
<accession>A0A4W4F8D3</accession>
<evidence type="ECO:0000256" key="3">
    <source>
        <dbReference type="ARBA" id="ARBA00023054"/>
    </source>
</evidence>
<sequence>MELQKLLIDERMRGENHKTNYQTLKAEHTRLQDEYTRAQSECKRLLNEKQAGQEKLQLLLADLRGQLLDKTRELEELRLQAVTPQRLELLKAQVQQEMEAPIRERFSKLEEEAEKYRSEYNKLRYDITFLKSEFDHQREEHERILEERRMRYSAELSHLEREKETLTAQLQSGDPARDGRRVEALLREKAQLHQRLRGLEAEVAELRAERDNSGAQAENVQRIQIRQLAESQAAVKALESEKQSLRMQLERMDKELRSTQEQNTLLTGKLHKAERESNALNSQVEGMRHTHKLELANVKLECVKARGEVERERDTLQARVEGLQCDLEVLKAAMQRNKEMLSEKEREMVRRVQAAREDEIHKMAVIQEEKLELENRLSDLEQQRALQEATGNSQKEEWEDRVRAAQLGEEAVLLEQDYPDRLLVTSCTLSHSESELTEANGRLRECLERLREELRSARTQMERTQQEAERLVEERRVEWLEEKHKLQDREAELHEKHDQAKERLQRAALAQKKGLRTIFLLLKSIHPPVIHCLPKKRSHTLIFH</sequence>
<reference evidence="6" key="4">
    <citation type="submission" date="2025-08" db="UniProtKB">
        <authorList>
            <consortium name="Ensembl"/>
        </authorList>
    </citation>
    <scope>IDENTIFICATION</scope>
</reference>